<accession>A0A2P8HVZ8</accession>
<reference evidence="1 2" key="1">
    <citation type="submission" date="2018-03" db="EMBL/GenBank/DDBJ databases">
        <title>Genomic Encyclopedia of Archaeal and Bacterial Type Strains, Phase II (KMG-II): from individual species to whole genera.</title>
        <authorList>
            <person name="Goeker M."/>
        </authorList>
    </citation>
    <scope>NUCLEOTIDE SEQUENCE [LARGE SCALE GENOMIC DNA]</scope>
    <source>
        <strain evidence="1 2">DSM 24859</strain>
    </source>
</reference>
<dbReference type="Proteomes" id="UP000240971">
    <property type="component" value="Unassembled WGS sequence"/>
</dbReference>
<dbReference type="AlphaFoldDB" id="A0A2P8HVZ8"/>
<keyword evidence="2" id="KW-1185">Reference proteome</keyword>
<name>A0A2P8HVZ8_CHINA</name>
<dbReference type="OrthoDB" id="2041081at2"/>
<evidence type="ECO:0000313" key="2">
    <source>
        <dbReference type="Proteomes" id="UP000240971"/>
    </source>
</evidence>
<sequence length="281" mass="33059">MLKENNRKNHYIYYCANSRVVGQPKSIGRVNSLFSYPIIQGDKAYFLEVYLVSDYLNNKNYKTRNGFAIPQEKESSLFQFEEQISFDEIESALVNVLEEEYDDHIKEASLNSQTELQTYIDEKAPRDKSLRNNTDILKTIPPNLTDDKKEEHLYRISYHARKTVEGKLQDFINNKQINEDTIQKIKKDIQEKTAYDVDSLADYMMRRKAIIDLFDKFSEADSEGKYKLEEDIHNIIFPLGFNNEEVAYEMHNLWLLDERFLAYKFIASDKSITSFSQKKSS</sequence>
<organism evidence="1 2">
    <name type="scientific">Chitinophaga niastensis</name>
    <dbReference type="NCBI Taxonomy" id="536980"/>
    <lineage>
        <taxon>Bacteria</taxon>
        <taxon>Pseudomonadati</taxon>
        <taxon>Bacteroidota</taxon>
        <taxon>Chitinophagia</taxon>
        <taxon>Chitinophagales</taxon>
        <taxon>Chitinophagaceae</taxon>
        <taxon>Chitinophaga</taxon>
    </lineage>
</organism>
<gene>
    <name evidence="1" type="ORF">CLV51_1011731</name>
</gene>
<evidence type="ECO:0000313" key="1">
    <source>
        <dbReference type="EMBL" id="PSL50386.1"/>
    </source>
</evidence>
<proteinExistence type="predicted"/>
<protein>
    <submittedName>
        <fullName evidence="1">Uncharacterized protein</fullName>
    </submittedName>
</protein>
<dbReference type="RefSeq" id="WP_106527532.1">
    <property type="nucleotide sequence ID" value="NZ_PYAW01000001.1"/>
</dbReference>
<dbReference type="EMBL" id="PYAW01000001">
    <property type="protein sequence ID" value="PSL50386.1"/>
    <property type="molecule type" value="Genomic_DNA"/>
</dbReference>
<comment type="caution">
    <text evidence="1">The sequence shown here is derived from an EMBL/GenBank/DDBJ whole genome shotgun (WGS) entry which is preliminary data.</text>
</comment>